<organism evidence="2 3">
    <name type="scientific">Maledivibacter halophilus</name>
    <dbReference type="NCBI Taxonomy" id="36842"/>
    <lineage>
        <taxon>Bacteria</taxon>
        <taxon>Bacillati</taxon>
        <taxon>Bacillota</taxon>
        <taxon>Clostridia</taxon>
        <taxon>Peptostreptococcales</taxon>
        <taxon>Caminicellaceae</taxon>
        <taxon>Maledivibacter</taxon>
    </lineage>
</organism>
<dbReference type="STRING" id="36842.SAMN02194393_00299"/>
<feature type="domain" description="D-glutamate cyclase-like C-terminal" evidence="1">
    <location>
        <begin position="9"/>
        <end position="282"/>
    </location>
</feature>
<accession>A0A1T5IEY6</accession>
<dbReference type="PANTHER" id="PTHR32022">
    <property type="entry name" value="D-GLUTAMATE CYCLASE, MITOCHONDRIAL"/>
    <property type="match status" value="1"/>
</dbReference>
<dbReference type="AlphaFoldDB" id="A0A1T5IEY6"/>
<dbReference type="Pfam" id="PF14336">
    <property type="entry name" value="GLUCM-like_C"/>
    <property type="match status" value="1"/>
</dbReference>
<reference evidence="2 3" key="1">
    <citation type="submission" date="2017-02" db="EMBL/GenBank/DDBJ databases">
        <authorList>
            <person name="Peterson S.W."/>
        </authorList>
    </citation>
    <scope>NUCLEOTIDE SEQUENCE [LARGE SCALE GENOMIC DNA]</scope>
    <source>
        <strain evidence="2 3">M1</strain>
    </source>
</reference>
<proteinExistence type="predicted"/>
<dbReference type="RefSeq" id="WP_079488790.1">
    <property type="nucleotide sequence ID" value="NZ_FUZT01000001.1"/>
</dbReference>
<dbReference type="EMBL" id="FUZT01000001">
    <property type="protein sequence ID" value="SKC37618.1"/>
    <property type="molecule type" value="Genomic_DNA"/>
</dbReference>
<dbReference type="PANTHER" id="PTHR32022:SF10">
    <property type="entry name" value="D-GLUTAMATE CYCLASE, MITOCHONDRIAL"/>
    <property type="match status" value="1"/>
</dbReference>
<protein>
    <recommendedName>
        <fullName evidence="1">D-glutamate cyclase-like C-terminal domain-containing protein</fullName>
    </recommendedName>
</protein>
<evidence type="ECO:0000313" key="3">
    <source>
        <dbReference type="Proteomes" id="UP000190285"/>
    </source>
</evidence>
<dbReference type="OrthoDB" id="1668885at2"/>
<evidence type="ECO:0000313" key="2">
    <source>
        <dbReference type="EMBL" id="SKC37618.1"/>
    </source>
</evidence>
<keyword evidence="3" id="KW-1185">Reference proteome</keyword>
<dbReference type="InterPro" id="IPR025504">
    <property type="entry name" value="GLUCM_C"/>
</dbReference>
<dbReference type="Gene3D" id="3.90.1640.20">
    <property type="entry name" value="TON_0340"/>
    <property type="match status" value="1"/>
</dbReference>
<evidence type="ECO:0000259" key="1">
    <source>
        <dbReference type="Pfam" id="PF14336"/>
    </source>
</evidence>
<dbReference type="Proteomes" id="UP000190285">
    <property type="component" value="Unassembled WGS sequence"/>
</dbReference>
<sequence length="300" mass="32999">MNNNYFKEIEDVIKRNLAQRGMDKINLVGELEKASRSLLTSKTILIVTGFVVKDKLIGETDGPIGAISLASSLEKLGKKVILITDKYSEDMLYNCRITKGIKAPIEIIPYKESKGFCENLLQKYKPTHVIAIERPGRAKDGRCYSMRGEDLSDMVPDTDILFKRAKELGFVTIAIGDGGNEIGMGKVSSFVRDSVDKGEKICAVTSTDYLIVAGVSNWGGHGLSAALSIMTNSMLLHDKKTETQILKCMVESGAVDGCSKANTMTVDGLSLYENLDVVKKLRSIVELELNIIEENKIHIM</sequence>
<gene>
    <name evidence="2" type="ORF">SAMN02194393_00299</name>
</gene>
<name>A0A1T5IEY6_9FIRM</name>